<dbReference type="AlphaFoldDB" id="A0A397JND1"/>
<feature type="compositionally biased region" description="Basic residues" evidence="1">
    <location>
        <begin position="585"/>
        <end position="594"/>
    </location>
</feature>
<proteinExistence type="predicted"/>
<dbReference type="EMBL" id="PQFF01000021">
    <property type="protein sequence ID" value="RHZ88328.1"/>
    <property type="molecule type" value="Genomic_DNA"/>
</dbReference>
<keyword evidence="3" id="KW-1185">Reference proteome</keyword>
<reference evidence="2 3" key="1">
    <citation type="submission" date="2018-08" db="EMBL/GenBank/DDBJ databases">
        <title>Genome and evolution of the arbuscular mycorrhizal fungus Diversispora epigaea (formerly Glomus versiforme) and its bacterial endosymbionts.</title>
        <authorList>
            <person name="Sun X."/>
            <person name="Fei Z."/>
            <person name="Harrison M."/>
        </authorList>
    </citation>
    <scope>NUCLEOTIDE SEQUENCE [LARGE SCALE GENOMIC DNA]</scope>
    <source>
        <strain evidence="2 3">IT104</strain>
    </source>
</reference>
<sequence length="594" mass="69708">MQPIFEKNLKKKISTINLGWIQFFLNWKNQKTRIIEFIITLAQIYPSDHQFTERELRAWRRMMKDVGCTNITPFSKDKSQLEFWTYASDFNIDREIIQNLYNDGFLKIKISIPSLNNLSQSYEVTPLNEQKFWNSFQKSLEKNKRGLDGKQRILSIIVEEFGPKELHEKLQVSNHLITSAKHFARINDPGCSTIDKPKVTRTRVTEIQDAQFHTFFSDKNNVSMSSYSVDAKTGLPILYLKENKQSLWEKFEATYPDGIKRTSFMGRLANGQYVYRKDLGGLCNTCNDYGYVVFDLLITLIQGSLHEKSLKQFLINEIENLRYHLRRGFENELVMNIDGTTNHVPCLEHCLLHAFGECNELHNERCENCKQLFIVFQHLEQNLSSEHQQILEESKEKFTYFLAHQAWKKYLNSQYKAQLLDLNEDGDYVGFIQGRPLPHIGNWICFSPEDITKLVERPIHKPTPQILSHTQPYENWIIPLPNFEERVKEYLVAFFLAGDANKTERMSATEMVNTLNQLSKEGEIKGEDIPQIKTVESWITRYSMSLRQKAAEERIINNREKSLNQPLREKNIRNCSKKNTENLQKRQKRNNPNE</sequence>
<evidence type="ECO:0000313" key="3">
    <source>
        <dbReference type="Proteomes" id="UP000266861"/>
    </source>
</evidence>
<gene>
    <name evidence="2" type="ORF">Glove_23g66</name>
</gene>
<accession>A0A397JND1</accession>
<evidence type="ECO:0000256" key="1">
    <source>
        <dbReference type="SAM" id="MobiDB-lite"/>
    </source>
</evidence>
<feature type="compositionally biased region" description="Basic and acidic residues" evidence="1">
    <location>
        <begin position="575"/>
        <end position="584"/>
    </location>
</feature>
<organism evidence="2 3">
    <name type="scientific">Diversispora epigaea</name>
    <dbReference type="NCBI Taxonomy" id="1348612"/>
    <lineage>
        <taxon>Eukaryota</taxon>
        <taxon>Fungi</taxon>
        <taxon>Fungi incertae sedis</taxon>
        <taxon>Mucoromycota</taxon>
        <taxon>Glomeromycotina</taxon>
        <taxon>Glomeromycetes</taxon>
        <taxon>Diversisporales</taxon>
        <taxon>Diversisporaceae</taxon>
        <taxon>Diversispora</taxon>
    </lineage>
</organism>
<dbReference type="Proteomes" id="UP000266861">
    <property type="component" value="Unassembled WGS sequence"/>
</dbReference>
<dbReference type="OrthoDB" id="2413479at2759"/>
<protein>
    <submittedName>
        <fullName evidence="2">Uncharacterized protein</fullName>
    </submittedName>
</protein>
<name>A0A397JND1_9GLOM</name>
<feature type="region of interest" description="Disordered" evidence="1">
    <location>
        <begin position="575"/>
        <end position="594"/>
    </location>
</feature>
<comment type="caution">
    <text evidence="2">The sequence shown here is derived from an EMBL/GenBank/DDBJ whole genome shotgun (WGS) entry which is preliminary data.</text>
</comment>
<evidence type="ECO:0000313" key="2">
    <source>
        <dbReference type="EMBL" id="RHZ88328.1"/>
    </source>
</evidence>